<protein>
    <submittedName>
        <fullName evidence="1">Uncharacterized protein</fullName>
    </submittedName>
</protein>
<name>A0ABY4NCB8_9MICO</name>
<sequence>MSTTTNYHHLTVTISPLGDVHWSIDCNAPQGTACRVWCDEGCEHPFDRGHQSHTMKDQGGCLITPFFEDGSMIPATFTGPEEQPLRSGPVNLFISDGEESWEYAEEEENDR</sequence>
<dbReference type="Proteomes" id="UP001055868">
    <property type="component" value="Plasmid pCBA3104-01"/>
</dbReference>
<keyword evidence="1" id="KW-0614">Plasmid</keyword>
<geneLocation type="plasmid" evidence="1 2">
    <name>pCBA3104-01</name>
</geneLocation>
<gene>
    <name evidence="1" type="ORF">M4486_19695</name>
</gene>
<proteinExistence type="predicted"/>
<evidence type="ECO:0000313" key="2">
    <source>
        <dbReference type="Proteomes" id="UP001055868"/>
    </source>
</evidence>
<evidence type="ECO:0000313" key="1">
    <source>
        <dbReference type="EMBL" id="UQN31816.1"/>
    </source>
</evidence>
<keyword evidence="2" id="KW-1185">Reference proteome</keyword>
<accession>A0ABY4NCB8</accession>
<dbReference type="EMBL" id="CP097219">
    <property type="protein sequence ID" value="UQN31816.1"/>
    <property type="molecule type" value="Genomic_DNA"/>
</dbReference>
<reference evidence="1" key="1">
    <citation type="submission" date="2022-05" db="EMBL/GenBank/DDBJ databases">
        <title>Genomic analysis of Brachybacterium sp. CBA3104.</title>
        <authorList>
            <person name="Roh S.W."/>
            <person name="Kim Y.B."/>
            <person name="Kim Y."/>
        </authorList>
    </citation>
    <scope>NUCLEOTIDE SEQUENCE</scope>
    <source>
        <strain evidence="1">CBA3104</strain>
        <plasmid evidence="1">pCBA3104-01</plasmid>
    </source>
</reference>
<organism evidence="1 2">
    <name type="scientific">Brachybacterium kimchii</name>
    <dbReference type="NCBI Taxonomy" id="2942909"/>
    <lineage>
        <taxon>Bacteria</taxon>
        <taxon>Bacillati</taxon>
        <taxon>Actinomycetota</taxon>
        <taxon>Actinomycetes</taxon>
        <taxon>Micrococcales</taxon>
        <taxon>Dermabacteraceae</taxon>
        <taxon>Brachybacterium</taxon>
    </lineage>
</organism>
<dbReference type="RefSeq" id="WP_249481240.1">
    <property type="nucleotide sequence ID" value="NZ_CP097219.1"/>
</dbReference>